<name>A0A9P6BWH0_9AGAR</name>
<keyword evidence="1" id="KW-0732">Signal</keyword>
<evidence type="ECO:0000256" key="1">
    <source>
        <dbReference type="SAM" id="SignalP"/>
    </source>
</evidence>
<evidence type="ECO:0008006" key="4">
    <source>
        <dbReference type="Google" id="ProtNLM"/>
    </source>
</evidence>
<feature type="chain" id="PRO_5040126434" description="Secreted protein" evidence="1">
    <location>
        <begin position="20"/>
        <end position="94"/>
    </location>
</feature>
<reference evidence="2" key="1">
    <citation type="submission" date="2020-11" db="EMBL/GenBank/DDBJ databases">
        <authorList>
            <consortium name="DOE Joint Genome Institute"/>
            <person name="Ahrendt S."/>
            <person name="Riley R."/>
            <person name="Andreopoulos W."/>
            <person name="Labutti K."/>
            <person name="Pangilinan J."/>
            <person name="Ruiz-Duenas F.J."/>
            <person name="Barrasa J.M."/>
            <person name="Sanchez-Garcia M."/>
            <person name="Camarero S."/>
            <person name="Miyauchi S."/>
            <person name="Serrano A."/>
            <person name="Linde D."/>
            <person name="Babiker R."/>
            <person name="Drula E."/>
            <person name="Ayuso-Fernandez I."/>
            <person name="Pacheco R."/>
            <person name="Padilla G."/>
            <person name="Ferreira P."/>
            <person name="Barriuso J."/>
            <person name="Kellner H."/>
            <person name="Castanera R."/>
            <person name="Alfaro M."/>
            <person name="Ramirez L."/>
            <person name="Pisabarro A.G."/>
            <person name="Kuo A."/>
            <person name="Tritt A."/>
            <person name="Lipzen A."/>
            <person name="He G."/>
            <person name="Yan M."/>
            <person name="Ng V."/>
            <person name="Cullen D."/>
            <person name="Martin F."/>
            <person name="Rosso M.-N."/>
            <person name="Henrissat B."/>
            <person name="Hibbett D."/>
            <person name="Martinez A.T."/>
            <person name="Grigoriev I.V."/>
        </authorList>
    </citation>
    <scope>NUCLEOTIDE SEQUENCE</scope>
    <source>
        <strain evidence="2">MF-IS2</strain>
    </source>
</reference>
<evidence type="ECO:0000313" key="3">
    <source>
        <dbReference type="Proteomes" id="UP000807342"/>
    </source>
</evidence>
<accession>A0A9P6BWH0</accession>
<dbReference type="Proteomes" id="UP000807342">
    <property type="component" value="Unassembled WGS sequence"/>
</dbReference>
<dbReference type="EMBL" id="MU152294">
    <property type="protein sequence ID" value="KAF9440739.1"/>
    <property type="molecule type" value="Genomic_DNA"/>
</dbReference>
<dbReference type="AlphaFoldDB" id="A0A9P6BWH0"/>
<keyword evidence="3" id="KW-1185">Reference proteome</keyword>
<sequence>MMVVVVVVWWWYSGPDDYAQWDSRVPIGMDSLWLLFPLMHRLHCSFIRFVAFDFRILDCDLLVGIVSKSRARALDRIGLVQGEHSVVLCGKPHR</sequence>
<comment type="caution">
    <text evidence="2">The sequence shown here is derived from an EMBL/GenBank/DDBJ whole genome shotgun (WGS) entry which is preliminary data.</text>
</comment>
<proteinExistence type="predicted"/>
<protein>
    <recommendedName>
        <fullName evidence="4">Secreted protein</fullName>
    </recommendedName>
</protein>
<gene>
    <name evidence="2" type="ORF">P691DRAFT_801381</name>
</gene>
<feature type="signal peptide" evidence="1">
    <location>
        <begin position="1"/>
        <end position="19"/>
    </location>
</feature>
<organism evidence="2 3">
    <name type="scientific">Macrolepiota fuliginosa MF-IS2</name>
    <dbReference type="NCBI Taxonomy" id="1400762"/>
    <lineage>
        <taxon>Eukaryota</taxon>
        <taxon>Fungi</taxon>
        <taxon>Dikarya</taxon>
        <taxon>Basidiomycota</taxon>
        <taxon>Agaricomycotina</taxon>
        <taxon>Agaricomycetes</taxon>
        <taxon>Agaricomycetidae</taxon>
        <taxon>Agaricales</taxon>
        <taxon>Agaricineae</taxon>
        <taxon>Agaricaceae</taxon>
        <taxon>Macrolepiota</taxon>
    </lineage>
</organism>
<evidence type="ECO:0000313" key="2">
    <source>
        <dbReference type="EMBL" id="KAF9440739.1"/>
    </source>
</evidence>